<keyword evidence="1" id="KW-0812">Transmembrane</keyword>
<gene>
    <name evidence="2" type="ORF">E2C01_000136</name>
</gene>
<comment type="caution">
    <text evidence="2">The sequence shown here is derived from an EMBL/GenBank/DDBJ whole genome shotgun (WGS) entry which is preliminary data.</text>
</comment>
<reference evidence="2 3" key="1">
    <citation type="submission" date="2019-05" db="EMBL/GenBank/DDBJ databases">
        <title>Another draft genome of Portunus trituberculatus and its Hox gene families provides insights of decapod evolution.</title>
        <authorList>
            <person name="Jeong J.-H."/>
            <person name="Song I."/>
            <person name="Kim S."/>
            <person name="Choi T."/>
            <person name="Kim D."/>
            <person name="Ryu S."/>
            <person name="Kim W."/>
        </authorList>
    </citation>
    <scope>NUCLEOTIDE SEQUENCE [LARGE SCALE GENOMIC DNA]</scope>
    <source>
        <tissue evidence="2">Muscle</tissue>
    </source>
</reference>
<dbReference type="AlphaFoldDB" id="A0A5B7CD97"/>
<organism evidence="2 3">
    <name type="scientific">Portunus trituberculatus</name>
    <name type="common">Swimming crab</name>
    <name type="synonym">Neptunus trituberculatus</name>
    <dbReference type="NCBI Taxonomy" id="210409"/>
    <lineage>
        <taxon>Eukaryota</taxon>
        <taxon>Metazoa</taxon>
        <taxon>Ecdysozoa</taxon>
        <taxon>Arthropoda</taxon>
        <taxon>Crustacea</taxon>
        <taxon>Multicrustacea</taxon>
        <taxon>Malacostraca</taxon>
        <taxon>Eumalacostraca</taxon>
        <taxon>Eucarida</taxon>
        <taxon>Decapoda</taxon>
        <taxon>Pleocyemata</taxon>
        <taxon>Brachyura</taxon>
        <taxon>Eubrachyura</taxon>
        <taxon>Portunoidea</taxon>
        <taxon>Portunidae</taxon>
        <taxon>Portuninae</taxon>
        <taxon>Portunus</taxon>
    </lineage>
</organism>
<keyword evidence="1" id="KW-1133">Transmembrane helix</keyword>
<name>A0A5B7CD97_PORTR</name>
<keyword evidence="3" id="KW-1185">Reference proteome</keyword>
<keyword evidence="1" id="KW-0472">Membrane</keyword>
<evidence type="ECO:0000313" key="2">
    <source>
        <dbReference type="EMBL" id="MPC07572.1"/>
    </source>
</evidence>
<sequence>MNLSLSRRLSVLTRGLVSASVTIATIVALFWLVVYRNRLTTNMDSRSSRPWNPARFSLSRK</sequence>
<dbReference type="EMBL" id="VSRR010000003">
    <property type="protein sequence ID" value="MPC07572.1"/>
    <property type="molecule type" value="Genomic_DNA"/>
</dbReference>
<evidence type="ECO:0000313" key="3">
    <source>
        <dbReference type="Proteomes" id="UP000324222"/>
    </source>
</evidence>
<evidence type="ECO:0000256" key="1">
    <source>
        <dbReference type="SAM" id="Phobius"/>
    </source>
</evidence>
<dbReference type="Proteomes" id="UP000324222">
    <property type="component" value="Unassembled WGS sequence"/>
</dbReference>
<protein>
    <submittedName>
        <fullName evidence="2">Uncharacterized protein</fullName>
    </submittedName>
</protein>
<proteinExistence type="predicted"/>
<accession>A0A5B7CD97</accession>
<feature type="transmembrane region" description="Helical" evidence="1">
    <location>
        <begin position="12"/>
        <end position="34"/>
    </location>
</feature>